<reference evidence="3 4" key="1">
    <citation type="journal article" date="2010" name="Cell">
        <title>The genome of Naegleria gruberi illuminates early eukaryotic versatility.</title>
        <authorList>
            <person name="Fritz-Laylin L.K."/>
            <person name="Prochnik S.E."/>
            <person name="Ginger M.L."/>
            <person name="Dacks J.B."/>
            <person name="Carpenter M.L."/>
            <person name="Field M.C."/>
            <person name="Kuo A."/>
            <person name="Paredez A."/>
            <person name="Chapman J."/>
            <person name="Pham J."/>
            <person name="Shu S."/>
            <person name="Neupane R."/>
            <person name="Cipriano M."/>
            <person name="Mancuso J."/>
            <person name="Tu H."/>
            <person name="Salamov A."/>
            <person name="Lindquist E."/>
            <person name="Shapiro H."/>
            <person name="Lucas S."/>
            <person name="Grigoriev I.V."/>
            <person name="Cande W.Z."/>
            <person name="Fulton C."/>
            <person name="Rokhsar D.S."/>
            <person name="Dawson S.C."/>
        </authorList>
    </citation>
    <scope>NUCLEOTIDE SEQUENCE [LARGE SCALE GENOMIC DNA]</scope>
    <source>
        <strain evidence="3 4">NEG-M</strain>
    </source>
</reference>
<dbReference type="STRING" id="5762.D2VCH5"/>
<organism evidence="4">
    <name type="scientific">Naegleria gruberi</name>
    <name type="common">Amoeba</name>
    <dbReference type="NCBI Taxonomy" id="5762"/>
    <lineage>
        <taxon>Eukaryota</taxon>
        <taxon>Discoba</taxon>
        <taxon>Heterolobosea</taxon>
        <taxon>Tetramitia</taxon>
        <taxon>Eutetramitia</taxon>
        <taxon>Vahlkampfiidae</taxon>
        <taxon>Naegleria</taxon>
    </lineage>
</organism>
<dbReference type="PANTHER" id="PTHR35596">
    <property type="entry name" value="DUF2263 DOMAIN-CONTAINING PROTEIN"/>
    <property type="match status" value="1"/>
</dbReference>
<sequence>MLNNNHSKNNNNRSGGFKNSNSKQSKQFYSTNVNSSTAAGAASEELSDNSMMKYSIPDKYYQNMNMASLYSYMDKYEFSGKQWKKWFENYQKSGKENLKMMRQVVQEGTFHAFRNLYFKPDREVISTQAVGEELLEDNIISINRDDLMESCVNTKFYSNHSAAQSILETLKTPKLFKNTQVLVMEGDCLEAALLLQKNAKIEENIVRKVAVLNMASAKRPGGGYKTGAGAQEENLFRRTSLAFSLEDIEKWDKKRTGKYPLDEFGGVYVPNVTVIRGSELKGYPFLDKIYKTDVVCVAAYSNPDLDPKNANRFHSSLVENVKKKLRLIFAMAIEHNVTTLVLSSLGCGAYKNPPQHMAALFNQVIQEFDGHFEQVVFAIYNDNNAKNAEGNVVPFEREFKTKAIPVEWK</sequence>
<dbReference type="InterPro" id="IPR043472">
    <property type="entry name" value="Macro_dom-like"/>
</dbReference>
<evidence type="ECO:0000259" key="2">
    <source>
        <dbReference type="Pfam" id="PF10021"/>
    </source>
</evidence>
<protein>
    <submittedName>
        <fullName evidence="3">Predicted protein</fullName>
    </submittedName>
</protein>
<dbReference type="VEuPathDB" id="AmoebaDB:NAEGRDRAFT_66573"/>
<dbReference type="Proteomes" id="UP000006671">
    <property type="component" value="Unassembled WGS sequence"/>
</dbReference>
<dbReference type="RefSeq" id="XP_002678161.1">
    <property type="nucleotide sequence ID" value="XM_002678115.1"/>
</dbReference>
<dbReference type="InterPro" id="IPR019261">
    <property type="entry name" value="PARG_cat_microbial"/>
</dbReference>
<accession>D2VCH5</accession>
<gene>
    <name evidence="3" type="ORF">NAEGRDRAFT_66573</name>
</gene>
<dbReference type="KEGG" id="ngr:NAEGRDRAFT_66573"/>
<dbReference type="OrthoDB" id="9985428at2759"/>
<feature type="region of interest" description="Disordered" evidence="1">
    <location>
        <begin position="1"/>
        <end position="24"/>
    </location>
</feature>
<evidence type="ECO:0000256" key="1">
    <source>
        <dbReference type="SAM" id="MobiDB-lite"/>
    </source>
</evidence>
<dbReference type="EMBL" id="GG738863">
    <property type="protein sequence ID" value="EFC45417.1"/>
    <property type="molecule type" value="Genomic_DNA"/>
</dbReference>
<feature type="compositionally biased region" description="Low complexity" evidence="1">
    <location>
        <begin position="1"/>
        <end position="12"/>
    </location>
</feature>
<proteinExistence type="predicted"/>
<dbReference type="PANTHER" id="PTHR35596:SF1">
    <property type="entry name" value="MICROBIAL-TYPE PARG CATALYTIC DOMAIN-CONTAINING PROTEIN"/>
    <property type="match status" value="1"/>
</dbReference>
<evidence type="ECO:0000313" key="3">
    <source>
        <dbReference type="EMBL" id="EFC45417.1"/>
    </source>
</evidence>
<dbReference type="SUPFAM" id="SSF52949">
    <property type="entry name" value="Macro domain-like"/>
    <property type="match status" value="1"/>
</dbReference>
<dbReference type="AlphaFoldDB" id="D2VCH5"/>
<dbReference type="InterPro" id="IPR012664">
    <property type="entry name" value="CHP02452"/>
</dbReference>
<feature type="domain" description="Microbial-type PARG catalytic" evidence="2">
    <location>
        <begin position="145"/>
        <end position="276"/>
    </location>
</feature>
<keyword evidence="4" id="KW-1185">Reference proteome</keyword>
<dbReference type="Gene3D" id="3.40.220.10">
    <property type="entry name" value="Leucine Aminopeptidase, subunit E, domain 1"/>
    <property type="match status" value="1"/>
</dbReference>
<dbReference type="InParanoid" id="D2VCH5"/>
<dbReference type="GeneID" id="8857482"/>
<dbReference type="Pfam" id="PF10021">
    <property type="entry name" value="PARG_cat_microb"/>
    <property type="match status" value="1"/>
</dbReference>
<dbReference type="OMA" id="FENDSCP"/>
<name>D2VCH5_NAEGR</name>
<evidence type="ECO:0000313" key="4">
    <source>
        <dbReference type="Proteomes" id="UP000006671"/>
    </source>
</evidence>
<dbReference type="NCBIfam" id="TIGR02452">
    <property type="entry name" value="TIGR02452 family protein"/>
    <property type="match status" value="1"/>
</dbReference>
<feature type="compositionally biased region" description="Polar residues" evidence="1">
    <location>
        <begin position="13"/>
        <end position="24"/>
    </location>
</feature>
<dbReference type="eggNOG" id="ENOG502S2MD">
    <property type="taxonomic scope" value="Eukaryota"/>
</dbReference>